<dbReference type="EMBL" id="CP011125">
    <property type="protein sequence ID" value="AKF05042.1"/>
    <property type="molecule type" value="Genomic_DNA"/>
</dbReference>
<evidence type="ECO:0000313" key="1">
    <source>
        <dbReference type="EMBL" id="AKF05042.1"/>
    </source>
</evidence>
<organism evidence="1 2">
    <name type="scientific">Sandaracinus amylolyticus</name>
    <dbReference type="NCBI Taxonomy" id="927083"/>
    <lineage>
        <taxon>Bacteria</taxon>
        <taxon>Pseudomonadati</taxon>
        <taxon>Myxococcota</taxon>
        <taxon>Polyangia</taxon>
        <taxon>Polyangiales</taxon>
        <taxon>Sandaracinaceae</taxon>
        <taxon>Sandaracinus</taxon>
    </lineage>
</organism>
<proteinExistence type="predicted"/>
<dbReference type="AlphaFoldDB" id="A0A0F6W1H9"/>
<name>A0A0F6W1H9_9BACT</name>
<evidence type="ECO:0000313" key="2">
    <source>
        <dbReference type="Proteomes" id="UP000034883"/>
    </source>
</evidence>
<sequence length="55" mass="6088">MERPEDAIGLAWLSSHPDTAQRIAQVHELARGETAMRVPLEHDLAAVQRALCLGR</sequence>
<accession>A0A0F6W1H9</accession>
<keyword evidence="2" id="KW-1185">Reference proteome</keyword>
<dbReference type="Proteomes" id="UP000034883">
    <property type="component" value="Chromosome"/>
</dbReference>
<dbReference type="KEGG" id="samy:DB32_002191"/>
<gene>
    <name evidence="1" type="ORF">DB32_002191</name>
</gene>
<dbReference type="RefSeq" id="WP_157068936.1">
    <property type="nucleotide sequence ID" value="NZ_CP011125.1"/>
</dbReference>
<reference evidence="1 2" key="1">
    <citation type="submission" date="2015-03" db="EMBL/GenBank/DDBJ databases">
        <title>Genome assembly of Sandaracinus amylolyticus DSM 53668.</title>
        <authorList>
            <person name="Sharma G."/>
            <person name="Subramanian S."/>
        </authorList>
    </citation>
    <scope>NUCLEOTIDE SEQUENCE [LARGE SCALE GENOMIC DNA]</scope>
    <source>
        <strain evidence="1 2">DSM 53668</strain>
    </source>
</reference>
<protein>
    <submittedName>
        <fullName evidence="1">Uncharacterized protein</fullName>
    </submittedName>
</protein>